<dbReference type="InterPro" id="IPR051751">
    <property type="entry name" value="Immunoreceptor_sig_adapters"/>
</dbReference>
<evidence type="ECO:0000256" key="2">
    <source>
        <dbReference type="PROSITE-ProRule" id="PRU00191"/>
    </source>
</evidence>
<organism evidence="4 5">
    <name type="scientific">Ceutorhynchus assimilis</name>
    <name type="common">cabbage seed weevil</name>
    <dbReference type="NCBI Taxonomy" id="467358"/>
    <lineage>
        <taxon>Eukaryota</taxon>
        <taxon>Metazoa</taxon>
        <taxon>Ecdysozoa</taxon>
        <taxon>Arthropoda</taxon>
        <taxon>Hexapoda</taxon>
        <taxon>Insecta</taxon>
        <taxon>Pterygota</taxon>
        <taxon>Neoptera</taxon>
        <taxon>Endopterygota</taxon>
        <taxon>Coleoptera</taxon>
        <taxon>Polyphaga</taxon>
        <taxon>Cucujiformia</taxon>
        <taxon>Curculionidae</taxon>
        <taxon>Ceutorhynchinae</taxon>
        <taxon>Ceutorhynchus</taxon>
    </lineage>
</organism>
<dbReference type="PRINTS" id="PR00401">
    <property type="entry name" value="SH2DOMAIN"/>
</dbReference>
<protein>
    <recommendedName>
        <fullName evidence="3">SH2 domain-containing protein</fullName>
    </recommendedName>
</protein>
<evidence type="ECO:0000259" key="3">
    <source>
        <dbReference type="PROSITE" id="PS50001"/>
    </source>
</evidence>
<dbReference type="Gene3D" id="3.30.505.10">
    <property type="entry name" value="SH2 domain"/>
    <property type="match status" value="1"/>
</dbReference>
<name>A0A9N9N3T2_9CUCU</name>
<reference evidence="4" key="1">
    <citation type="submission" date="2022-01" db="EMBL/GenBank/DDBJ databases">
        <authorList>
            <person name="King R."/>
        </authorList>
    </citation>
    <scope>NUCLEOTIDE SEQUENCE</scope>
</reference>
<dbReference type="PANTHER" id="PTHR14098:SF14">
    <property type="entry name" value="SH2 DOMAIN-CONTAINING PROTEIN"/>
    <property type="match status" value="1"/>
</dbReference>
<accession>A0A9N9N3T2</accession>
<feature type="domain" description="SH2" evidence="3">
    <location>
        <begin position="107"/>
        <end position="207"/>
    </location>
</feature>
<sequence length="213" mass="24069">MLPFKKSAGAIIVLPSATKEDTSSLAYQISSSTTVSIISLIKMQDVVKQMGAFSKVICRVLANLFGRLGTDLLDFGYRMYGFCCCNKVGDQKEDIASCELIRETSEAFYKNVSRERAEILLENKQNGTFIIRPSKRSKLGTLSVVQDSKIFHLNIRRRDQDNCVALGREKTNEKTFNSINGLINYYISNYLILCSNGRKTFTLLLPYFEENLI</sequence>
<dbReference type="PANTHER" id="PTHR14098">
    <property type="entry name" value="SH2 DOMAIN CONTAINING PROTEIN"/>
    <property type="match status" value="1"/>
</dbReference>
<evidence type="ECO:0000313" key="4">
    <source>
        <dbReference type="EMBL" id="CAG9773930.1"/>
    </source>
</evidence>
<dbReference type="InterPro" id="IPR000980">
    <property type="entry name" value="SH2"/>
</dbReference>
<dbReference type="EMBL" id="OU892285">
    <property type="protein sequence ID" value="CAG9773930.1"/>
    <property type="molecule type" value="Genomic_DNA"/>
</dbReference>
<dbReference type="GO" id="GO:0007169">
    <property type="term" value="P:cell surface receptor protein tyrosine kinase signaling pathway"/>
    <property type="evidence" value="ECO:0007669"/>
    <property type="project" value="TreeGrafter"/>
</dbReference>
<dbReference type="Pfam" id="PF00017">
    <property type="entry name" value="SH2"/>
    <property type="match status" value="1"/>
</dbReference>
<dbReference type="AlphaFoldDB" id="A0A9N9N3T2"/>
<dbReference type="SMART" id="SM00252">
    <property type="entry name" value="SH2"/>
    <property type="match status" value="1"/>
</dbReference>
<dbReference type="InterPro" id="IPR036860">
    <property type="entry name" value="SH2_dom_sf"/>
</dbReference>
<keyword evidence="1 2" id="KW-0727">SH2 domain</keyword>
<dbReference type="GO" id="GO:0035556">
    <property type="term" value="P:intracellular signal transduction"/>
    <property type="evidence" value="ECO:0007669"/>
    <property type="project" value="TreeGrafter"/>
</dbReference>
<dbReference type="GO" id="GO:0005737">
    <property type="term" value="C:cytoplasm"/>
    <property type="evidence" value="ECO:0007669"/>
    <property type="project" value="UniProtKB-ARBA"/>
</dbReference>
<dbReference type="CDD" id="cd00173">
    <property type="entry name" value="SH2"/>
    <property type="match status" value="1"/>
</dbReference>
<gene>
    <name evidence="4" type="ORF">CEUTPL_LOCUS14315</name>
</gene>
<evidence type="ECO:0000256" key="1">
    <source>
        <dbReference type="ARBA" id="ARBA00022999"/>
    </source>
</evidence>
<evidence type="ECO:0000313" key="5">
    <source>
        <dbReference type="Proteomes" id="UP001152799"/>
    </source>
</evidence>
<dbReference type="SUPFAM" id="SSF55550">
    <property type="entry name" value="SH2 domain"/>
    <property type="match status" value="1"/>
</dbReference>
<dbReference type="PROSITE" id="PS50001">
    <property type="entry name" value="SH2"/>
    <property type="match status" value="1"/>
</dbReference>
<proteinExistence type="predicted"/>
<dbReference type="Proteomes" id="UP001152799">
    <property type="component" value="Chromosome 9"/>
</dbReference>
<dbReference type="OrthoDB" id="10044490at2759"/>
<keyword evidence="5" id="KW-1185">Reference proteome</keyword>